<organism evidence="2 3">
    <name type="scientific">Danionella cerebrum</name>
    <dbReference type="NCBI Taxonomy" id="2873325"/>
    <lineage>
        <taxon>Eukaryota</taxon>
        <taxon>Metazoa</taxon>
        <taxon>Chordata</taxon>
        <taxon>Craniata</taxon>
        <taxon>Vertebrata</taxon>
        <taxon>Euteleostomi</taxon>
        <taxon>Actinopterygii</taxon>
        <taxon>Neopterygii</taxon>
        <taxon>Teleostei</taxon>
        <taxon>Ostariophysi</taxon>
        <taxon>Cypriniformes</taxon>
        <taxon>Danionidae</taxon>
        <taxon>Danioninae</taxon>
        <taxon>Danionella</taxon>
    </lineage>
</organism>
<reference evidence="2 3" key="1">
    <citation type="journal article" date="2019" name="Sci. Data">
        <title>Hybrid genome assembly and annotation of Danionella translucida.</title>
        <authorList>
            <person name="Kadobianskyi M."/>
            <person name="Schulze L."/>
            <person name="Schuelke M."/>
            <person name="Judkewitz B."/>
        </authorList>
    </citation>
    <scope>NUCLEOTIDE SEQUENCE [LARGE SCALE GENOMIC DNA]</scope>
    <source>
        <strain evidence="2 3">Bolton</strain>
    </source>
</reference>
<sequence length="1108" mass="123263">MQESCAALFRAASCSALGLVLKYSTSLQPGNSIFCESMEKGDIPGEHRVWRPLRPLVPGTRKRSSVKEKEKRRRRTGAMMEFKALTHDALPTNAPILLDPAADIQCAGEVSELMTDSGPEKWLDFTIEAELGMTASVRSAAGTLFSWRNEKTAMEQEHGAMKVLISRSEKRSAQQSAITSKHSHDENVQRARQLIHKSNKSTQGFLVQVAIEQQNHLALSKVGISTEKSATDHQQYCREGFRKTHTKKVVGGCGSEPTEAYARSSGDRKKALGIVICLYLRMRFSPEGNLAICCHVSGLMRMPSAQPQHLVKVLIVSKVTNTKSQSITSIRQKKLIQLSIHSPIGPSIHLPVHPYIHSSFCPLLHLSIHLSTYSSTHLSIHPSVRPSIHLPVHPSIHCPNHLPAYPYHPSADARNTKMTQQVTEKSEEKNPEVREETELFEDSNQVETRAGERDDGEIQYDSSEYSIYTLEEDGKMNDTGSGIIRHALSQSDLRLWPTSSSVFQYVYNGLQFLAEPAENRLCRGPLAWLTSNASITKNAPEYDYFSKETGQSYRNEEKKIIIKERMRRQSILPCSSHTGVIMERALRKADGMEEFQGWDELTLEENESTGDYPDMSGECLVYITRHEMFPFFHPNSSLGTSTVTTGSAARVVVNALMTQASSSSRLWNLAQTAKKIHSVLLMVQLISGAWTILNLQQPLSNTSTLTAKVQPVPLEPRVPALPGNTILHTPSSYLQPGNFSFSLTLFSSLFQFIFVFIKNLGCAHRLLRGVRCAGVTPRHEHFPVVSTNQQDMPSDGEPVLLTSQLAKLVSLSSTHHLHSNGWNTAGTPVESCSGGMSTYSPVSLLWESRKKPCTHFYGFSSDVTATLILPEVGNKEEEERILHESVCRGEGRNRWQMDGVVAKVKVWMLGSELFRMKKNGFFQCGGRVGILQHLRAADPGSVHGEGSIHHMLRLRDFSRLQQGTAKHYLYKEGSGKKKTTSRSRGVILQEEEEEEAIFLLRRLRLRSPNRCEGSPLATASVSWVLGCSGMLPPGEVMKVESLGGVALGLRSGEVRTGIQQASEWPYSSHSRVHFPVIATSGKGRESGNREKEGLSLRLGFKQLEKYEH</sequence>
<dbReference type="AlphaFoldDB" id="A0A553QKH2"/>
<name>A0A553QKH2_9TELE</name>
<keyword evidence="3" id="KW-1185">Reference proteome</keyword>
<feature type="region of interest" description="Disordered" evidence="1">
    <location>
        <begin position="407"/>
        <end position="456"/>
    </location>
</feature>
<feature type="compositionally biased region" description="Basic and acidic residues" evidence="1">
    <location>
        <begin position="424"/>
        <end position="437"/>
    </location>
</feature>
<evidence type="ECO:0000313" key="3">
    <source>
        <dbReference type="Proteomes" id="UP000316079"/>
    </source>
</evidence>
<dbReference type="Proteomes" id="UP000316079">
    <property type="component" value="Unassembled WGS sequence"/>
</dbReference>
<gene>
    <name evidence="2" type="ORF">DNTS_012103</name>
</gene>
<comment type="caution">
    <text evidence="2">The sequence shown here is derived from an EMBL/GenBank/DDBJ whole genome shotgun (WGS) entry which is preliminary data.</text>
</comment>
<dbReference type="EMBL" id="SRMA01025842">
    <property type="protein sequence ID" value="TRY90490.1"/>
    <property type="molecule type" value="Genomic_DNA"/>
</dbReference>
<protein>
    <submittedName>
        <fullName evidence="2">Uncharacterized protein</fullName>
    </submittedName>
</protein>
<evidence type="ECO:0000256" key="1">
    <source>
        <dbReference type="SAM" id="MobiDB-lite"/>
    </source>
</evidence>
<evidence type="ECO:0000313" key="2">
    <source>
        <dbReference type="EMBL" id="TRY90490.1"/>
    </source>
</evidence>
<accession>A0A553QKH2</accession>
<proteinExistence type="predicted"/>